<feature type="transmembrane region" description="Helical" evidence="5">
    <location>
        <begin position="135"/>
        <end position="159"/>
    </location>
</feature>
<dbReference type="PROSITE" id="PS50928">
    <property type="entry name" value="ABC_TM1"/>
    <property type="match status" value="1"/>
</dbReference>
<dbReference type="PANTHER" id="PTHR43376">
    <property type="entry name" value="OLIGOPEPTIDE TRANSPORT SYSTEM PERMEASE PROTEIN"/>
    <property type="match status" value="1"/>
</dbReference>
<dbReference type="Gene3D" id="1.10.3720.10">
    <property type="entry name" value="MetI-like"/>
    <property type="match status" value="1"/>
</dbReference>
<gene>
    <name evidence="7" type="ORF">F0U60_43940</name>
</gene>
<accession>A0ABY9X4L4</accession>
<feature type="transmembrane region" description="Helical" evidence="5">
    <location>
        <begin position="99"/>
        <end position="123"/>
    </location>
</feature>
<keyword evidence="2 5" id="KW-0812">Transmembrane</keyword>
<keyword evidence="3 5" id="KW-1133">Transmembrane helix</keyword>
<reference evidence="7 8" key="1">
    <citation type="submission" date="2019-08" db="EMBL/GenBank/DDBJ databases">
        <title>Archangium and Cystobacter genomes.</title>
        <authorList>
            <person name="Chen I.-C.K."/>
            <person name="Wielgoss S."/>
        </authorList>
    </citation>
    <scope>NUCLEOTIDE SEQUENCE [LARGE SCALE GENOMIC DNA]</scope>
    <source>
        <strain evidence="7 8">Cbm 6</strain>
    </source>
</reference>
<evidence type="ECO:0000313" key="7">
    <source>
        <dbReference type="EMBL" id="WNG50319.1"/>
    </source>
</evidence>
<feature type="domain" description="ABC transmembrane type-1" evidence="6">
    <location>
        <begin position="99"/>
        <end position="315"/>
    </location>
</feature>
<feature type="transmembrane region" description="Helical" evidence="5">
    <location>
        <begin position="246"/>
        <end position="272"/>
    </location>
</feature>
<evidence type="ECO:0000313" key="8">
    <source>
        <dbReference type="Proteomes" id="UP001611383"/>
    </source>
</evidence>
<dbReference type="InterPro" id="IPR000515">
    <property type="entry name" value="MetI-like"/>
</dbReference>
<evidence type="ECO:0000256" key="2">
    <source>
        <dbReference type="ARBA" id="ARBA00022692"/>
    </source>
</evidence>
<feature type="transmembrane region" description="Helical" evidence="5">
    <location>
        <begin position="188"/>
        <end position="209"/>
    </location>
</feature>
<dbReference type="SUPFAM" id="SSF161098">
    <property type="entry name" value="MetI-like"/>
    <property type="match status" value="1"/>
</dbReference>
<keyword evidence="5" id="KW-0813">Transport</keyword>
<name>A0ABY9X4L4_9BACT</name>
<evidence type="ECO:0000259" key="6">
    <source>
        <dbReference type="PROSITE" id="PS50928"/>
    </source>
</evidence>
<evidence type="ECO:0000256" key="4">
    <source>
        <dbReference type="ARBA" id="ARBA00023136"/>
    </source>
</evidence>
<organism evidence="7 8">
    <name type="scientific">Archangium minus</name>
    <dbReference type="NCBI Taxonomy" id="83450"/>
    <lineage>
        <taxon>Bacteria</taxon>
        <taxon>Pseudomonadati</taxon>
        <taxon>Myxococcota</taxon>
        <taxon>Myxococcia</taxon>
        <taxon>Myxococcales</taxon>
        <taxon>Cystobacterineae</taxon>
        <taxon>Archangiaceae</taxon>
        <taxon>Archangium</taxon>
    </lineage>
</organism>
<sequence length="325" mass="35628">MRHILRNLGLYAFAAWASLTLNFLIPRLMPGDPASAMFARFAGQLQPEAIDALRVAFGFTNEPLYQQYFTYIGHLFQGDLGLSVAYFPAKVTDVIATGLGWTLLLSGVSVIIAFGLGSLLGVIATWRRGGWLDSVLPPVLIFLGAFPYFWLAMMLLYVLGLSLDAFPIRHAYSDTLAPAFSGEFILDVLQHMVLPASAIVIASLGGWMLNMRSTMVGVLAEDYITMANAKGLSQKRIMFHYAARNALLPNVTGFGMALGFVLSGSLLTEIVFSYPGQGYLLIQAVRNQDYALMQGIFLTITLAVLGANLLVDILYVWLDPRTRAR</sequence>
<evidence type="ECO:0000256" key="5">
    <source>
        <dbReference type="RuleBase" id="RU363032"/>
    </source>
</evidence>
<protein>
    <submittedName>
        <fullName evidence="7">ABC transporter permease</fullName>
    </submittedName>
</protein>
<dbReference type="PANTHER" id="PTHR43376:SF1">
    <property type="entry name" value="OLIGOPEPTIDE TRANSPORT SYSTEM PERMEASE PROTEIN"/>
    <property type="match status" value="1"/>
</dbReference>
<dbReference type="RefSeq" id="WP_395809241.1">
    <property type="nucleotide sequence ID" value="NZ_CP043494.1"/>
</dbReference>
<evidence type="ECO:0000256" key="1">
    <source>
        <dbReference type="ARBA" id="ARBA00004651"/>
    </source>
</evidence>
<feature type="transmembrane region" description="Helical" evidence="5">
    <location>
        <begin position="7"/>
        <end position="25"/>
    </location>
</feature>
<dbReference type="CDD" id="cd06261">
    <property type="entry name" value="TM_PBP2"/>
    <property type="match status" value="1"/>
</dbReference>
<keyword evidence="4 5" id="KW-0472">Membrane</keyword>
<comment type="similarity">
    <text evidence="5">Belongs to the binding-protein-dependent transport system permease family.</text>
</comment>
<comment type="subcellular location">
    <subcellularLocation>
        <location evidence="1 5">Cell membrane</location>
        <topology evidence="1 5">Multi-pass membrane protein</topology>
    </subcellularLocation>
</comment>
<feature type="transmembrane region" description="Helical" evidence="5">
    <location>
        <begin position="292"/>
        <end position="318"/>
    </location>
</feature>
<keyword evidence="8" id="KW-1185">Reference proteome</keyword>
<dbReference type="EMBL" id="CP043494">
    <property type="protein sequence ID" value="WNG50319.1"/>
    <property type="molecule type" value="Genomic_DNA"/>
</dbReference>
<proteinExistence type="inferred from homology"/>
<evidence type="ECO:0000256" key="3">
    <source>
        <dbReference type="ARBA" id="ARBA00022989"/>
    </source>
</evidence>
<dbReference type="Pfam" id="PF00528">
    <property type="entry name" value="BPD_transp_1"/>
    <property type="match status" value="1"/>
</dbReference>
<dbReference type="Proteomes" id="UP001611383">
    <property type="component" value="Chromosome"/>
</dbReference>
<dbReference type="InterPro" id="IPR035906">
    <property type="entry name" value="MetI-like_sf"/>
</dbReference>